<dbReference type="PANTHER" id="PTHR43381">
    <property type="entry name" value="TRANSLATION INITIATION FACTOR IF-2-RELATED"/>
    <property type="match status" value="1"/>
</dbReference>
<comment type="similarity">
    <text evidence="3">Belongs to the TRAFAC class translation factor GTPase superfamily. Classic translation factor GTPase family. IF-2 subfamily.</text>
</comment>
<dbReference type="FunFam" id="2.40.30.10:FF:000008">
    <property type="entry name" value="Translation initiation factor IF-2"/>
    <property type="match status" value="1"/>
</dbReference>
<keyword evidence="7" id="KW-0809">Transit peptide</keyword>
<evidence type="ECO:0000259" key="12">
    <source>
        <dbReference type="Pfam" id="PF22042"/>
    </source>
</evidence>
<dbReference type="InterPro" id="IPR053905">
    <property type="entry name" value="EF-G-like_DII"/>
</dbReference>
<feature type="domain" description="Translation elongation factor EFTu-like" evidence="10">
    <location>
        <begin position="268"/>
        <end position="333"/>
    </location>
</feature>
<keyword evidence="8" id="KW-0496">Mitochondrion</keyword>
<evidence type="ECO:0000256" key="7">
    <source>
        <dbReference type="ARBA" id="ARBA00022946"/>
    </source>
</evidence>
<feature type="domain" description="Elongation factor G-like" evidence="12">
    <location>
        <begin position="3"/>
        <end position="70"/>
    </location>
</feature>
<dbReference type="CDD" id="cd03692">
    <property type="entry name" value="mtIF2_IVc"/>
    <property type="match status" value="1"/>
</dbReference>
<dbReference type="GO" id="GO:0003743">
    <property type="term" value="F:translation initiation factor activity"/>
    <property type="evidence" value="ECO:0007669"/>
    <property type="project" value="UniProtKB-KW"/>
</dbReference>
<keyword evidence="6" id="KW-0648">Protein biosynthesis</keyword>
<dbReference type="PANTHER" id="PTHR43381:SF20">
    <property type="entry name" value="TRANSLATION INITIATION FACTOR IF-2, MITOCHONDRIAL"/>
    <property type="match status" value="1"/>
</dbReference>
<dbReference type="AlphaFoldDB" id="A0A7S3SY15"/>
<dbReference type="PROSITE" id="PS01176">
    <property type="entry name" value="IF2"/>
    <property type="match status" value="1"/>
</dbReference>
<evidence type="ECO:0000259" key="11">
    <source>
        <dbReference type="Pfam" id="PF11987"/>
    </source>
</evidence>
<keyword evidence="9" id="KW-0342">GTP-binding</keyword>
<organism evidence="13">
    <name type="scientific">Emiliania huxleyi</name>
    <name type="common">Coccolithophore</name>
    <name type="synonym">Pontosphaera huxleyi</name>
    <dbReference type="NCBI Taxonomy" id="2903"/>
    <lineage>
        <taxon>Eukaryota</taxon>
        <taxon>Haptista</taxon>
        <taxon>Haptophyta</taxon>
        <taxon>Prymnesiophyceae</taxon>
        <taxon>Isochrysidales</taxon>
        <taxon>Noelaerhabdaceae</taxon>
        <taxon>Emiliania</taxon>
    </lineage>
</organism>
<dbReference type="Pfam" id="PF11987">
    <property type="entry name" value="IF-2"/>
    <property type="match status" value="1"/>
</dbReference>
<protein>
    <recommendedName>
        <fullName evidence="14">Translation initiation factor IF- 2 domain-containing protein</fullName>
    </recommendedName>
</protein>
<dbReference type="SUPFAM" id="SSF52156">
    <property type="entry name" value="Initiation factor IF2/eIF5b, domain 3"/>
    <property type="match status" value="1"/>
</dbReference>
<keyword evidence="5" id="KW-0547">Nucleotide-binding</keyword>
<dbReference type="InterPro" id="IPR015760">
    <property type="entry name" value="TIF_IF2"/>
</dbReference>
<evidence type="ECO:0000256" key="3">
    <source>
        <dbReference type="ARBA" id="ARBA00007733"/>
    </source>
</evidence>
<dbReference type="GO" id="GO:0003924">
    <property type="term" value="F:GTPase activity"/>
    <property type="evidence" value="ECO:0007669"/>
    <property type="project" value="InterPro"/>
</dbReference>
<dbReference type="FunFam" id="3.40.50.10050:FF:000001">
    <property type="entry name" value="Translation initiation factor IF-2"/>
    <property type="match status" value="1"/>
</dbReference>
<dbReference type="GO" id="GO:0005525">
    <property type="term" value="F:GTP binding"/>
    <property type="evidence" value="ECO:0007669"/>
    <property type="project" value="UniProtKB-KW"/>
</dbReference>
<evidence type="ECO:0000313" key="13">
    <source>
        <dbReference type="EMBL" id="CAE0567491.1"/>
    </source>
</evidence>
<reference evidence="13" key="1">
    <citation type="submission" date="2021-01" db="EMBL/GenBank/DDBJ databases">
        <authorList>
            <person name="Corre E."/>
            <person name="Pelletier E."/>
            <person name="Niang G."/>
            <person name="Scheremetjew M."/>
            <person name="Finn R."/>
            <person name="Kale V."/>
            <person name="Holt S."/>
            <person name="Cochrane G."/>
            <person name="Meng A."/>
            <person name="Brown T."/>
            <person name="Cohen L."/>
        </authorList>
    </citation>
    <scope>NUCLEOTIDE SEQUENCE</scope>
    <source>
        <strain evidence="13">379</strain>
    </source>
</reference>
<dbReference type="Gene3D" id="3.40.50.10050">
    <property type="entry name" value="Translation initiation factor IF- 2, domain 3"/>
    <property type="match status" value="1"/>
</dbReference>
<comment type="subcellular location">
    <subcellularLocation>
        <location evidence="2">Cytoplasm</location>
    </subcellularLocation>
    <subcellularLocation>
        <location evidence="1">Mitochondrion</location>
    </subcellularLocation>
</comment>
<feature type="domain" description="Translation initiation factor IF- 2" evidence="11">
    <location>
        <begin position="129"/>
        <end position="223"/>
    </location>
</feature>
<evidence type="ECO:0008006" key="14">
    <source>
        <dbReference type="Google" id="ProtNLM"/>
    </source>
</evidence>
<dbReference type="EMBL" id="HBIR01036431">
    <property type="protein sequence ID" value="CAE0567491.1"/>
    <property type="molecule type" value="Transcribed_RNA"/>
</dbReference>
<dbReference type="Pfam" id="PF22042">
    <property type="entry name" value="EF-G_D2"/>
    <property type="match status" value="1"/>
</dbReference>
<evidence type="ECO:0000256" key="4">
    <source>
        <dbReference type="ARBA" id="ARBA00022540"/>
    </source>
</evidence>
<dbReference type="Gene3D" id="2.40.30.10">
    <property type="entry name" value="Translation factors"/>
    <property type="match status" value="2"/>
</dbReference>
<gene>
    <name evidence="13" type="ORF">EHUX00137_LOCUS28427</name>
</gene>
<evidence type="ECO:0000256" key="2">
    <source>
        <dbReference type="ARBA" id="ARBA00004496"/>
    </source>
</evidence>
<sequence>MGKGLGILSTVLVQRGALRQGDHVVAGQSWGKVRLLLDEEGAQLSEAGPAVPVRVSGMREMPRAGDELLVVGPSVSRLSPPCNGASYIGDEMLVVPSEARAKEVVEFRLLRAEAQALAAAAPRRGRKGGGAKLLPALLKAESFGSLEAAREGLSHFPSTRVELKLVREGVGPVTESDVQLAQSVGAQVIAFNVPLESKAAGLAATLQVPVHSHSIIYALVDAAKEMLEAAIEPVVEARETGEADVLEVFTLTLNRKDRAVGMSKHTAVAGSRVTAGQASAGSAVRVVRGGEVIHEGDVISLKHFKQEVRTMKKGSECGLILRDYADLQSGDTIQFYELISRRPSLYEEQGSAK</sequence>
<dbReference type="GO" id="GO:0005737">
    <property type="term" value="C:cytoplasm"/>
    <property type="evidence" value="ECO:0007669"/>
    <property type="project" value="UniProtKB-SubCell"/>
</dbReference>
<evidence type="ECO:0000259" key="10">
    <source>
        <dbReference type="Pfam" id="PF03144"/>
    </source>
</evidence>
<evidence type="ECO:0000256" key="9">
    <source>
        <dbReference type="ARBA" id="ARBA00023134"/>
    </source>
</evidence>
<dbReference type="InterPro" id="IPR000178">
    <property type="entry name" value="TF_IF2_bacterial-like"/>
</dbReference>
<evidence type="ECO:0000256" key="6">
    <source>
        <dbReference type="ARBA" id="ARBA00022917"/>
    </source>
</evidence>
<accession>A0A7S3SY15</accession>
<evidence type="ECO:0000256" key="1">
    <source>
        <dbReference type="ARBA" id="ARBA00004173"/>
    </source>
</evidence>
<dbReference type="InterPro" id="IPR036925">
    <property type="entry name" value="TIF_IF2_dom3_sf"/>
</dbReference>
<dbReference type="InterPro" id="IPR004161">
    <property type="entry name" value="EFTu-like_2"/>
</dbReference>
<evidence type="ECO:0000256" key="5">
    <source>
        <dbReference type="ARBA" id="ARBA00022741"/>
    </source>
</evidence>
<evidence type="ECO:0000256" key="8">
    <source>
        <dbReference type="ARBA" id="ARBA00023128"/>
    </source>
</evidence>
<dbReference type="InterPro" id="IPR009000">
    <property type="entry name" value="Transl_B-barrel_sf"/>
</dbReference>
<proteinExistence type="inferred from homology"/>
<dbReference type="SUPFAM" id="SSF50447">
    <property type="entry name" value="Translation proteins"/>
    <property type="match status" value="2"/>
</dbReference>
<dbReference type="InterPro" id="IPR023115">
    <property type="entry name" value="TIF_IF2_dom3"/>
</dbReference>
<keyword evidence="4" id="KW-0396">Initiation factor</keyword>
<dbReference type="Pfam" id="PF03144">
    <property type="entry name" value="GTP_EFTU_D2"/>
    <property type="match status" value="1"/>
</dbReference>
<name>A0A7S3SY15_EMIHU</name>